<gene>
    <name evidence="1" type="ORF">DNTS_032459</name>
</gene>
<feature type="non-terminal residue" evidence="1">
    <location>
        <position position="1"/>
    </location>
</feature>
<comment type="caution">
    <text evidence="1">The sequence shown here is derived from an EMBL/GenBank/DDBJ whole genome shotgun (WGS) entry which is preliminary data.</text>
</comment>
<dbReference type="Proteomes" id="UP000316079">
    <property type="component" value="Unassembled WGS sequence"/>
</dbReference>
<name>A0A553QEA8_9TELE</name>
<accession>A0A553QEA8</accession>
<reference evidence="1 2" key="1">
    <citation type="journal article" date="2019" name="Sci. Data">
        <title>Hybrid genome assembly and annotation of Danionella translucida.</title>
        <authorList>
            <person name="Kadobianskyi M."/>
            <person name="Schulze L."/>
            <person name="Schuelke M."/>
            <person name="Judkewitz B."/>
        </authorList>
    </citation>
    <scope>NUCLEOTIDE SEQUENCE [LARGE SCALE GENOMIC DNA]</scope>
    <source>
        <strain evidence="1 2">Bolton</strain>
    </source>
</reference>
<sequence length="167" mass="18912">WSKPNGMTLGLTHEKLPHPSKLMGKKRKVRSGQTHTARVLKHIEELRIQQRHINELKGDKWWGATSMPGPEDIRGPQESIEKEKEQLCGLPSEVSFREMLVESSDLSFTGYEHFLDLAPRGSPSMALLAGTAHRSVFMAESVARNSADGMMRSHEEEMTLLQNIEFF</sequence>
<protein>
    <submittedName>
        <fullName evidence="1">Uncharacterized protein</fullName>
    </submittedName>
</protein>
<evidence type="ECO:0000313" key="1">
    <source>
        <dbReference type="EMBL" id="TRY88267.1"/>
    </source>
</evidence>
<keyword evidence="2" id="KW-1185">Reference proteome</keyword>
<proteinExistence type="predicted"/>
<dbReference type="EMBL" id="SRMA01026059">
    <property type="protein sequence ID" value="TRY88267.1"/>
    <property type="molecule type" value="Genomic_DNA"/>
</dbReference>
<evidence type="ECO:0000313" key="2">
    <source>
        <dbReference type="Proteomes" id="UP000316079"/>
    </source>
</evidence>
<dbReference type="OrthoDB" id="9833817at2759"/>
<organism evidence="1 2">
    <name type="scientific">Danionella cerebrum</name>
    <dbReference type="NCBI Taxonomy" id="2873325"/>
    <lineage>
        <taxon>Eukaryota</taxon>
        <taxon>Metazoa</taxon>
        <taxon>Chordata</taxon>
        <taxon>Craniata</taxon>
        <taxon>Vertebrata</taxon>
        <taxon>Euteleostomi</taxon>
        <taxon>Actinopterygii</taxon>
        <taxon>Neopterygii</taxon>
        <taxon>Teleostei</taxon>
        <taxon>Ostariophysi</taxon>
        <taxon>Cypriniformes</taxon>
        <taxon>Danionidae</taxon>
        <taxon>Danioninae</taxon>
        <taxon>Danionella</taxon>
    </lineage>
</organism>
<dbReference type="AlphaFoldDB" id="A0A553QEA8"/>